<dbReference type="InterPro" id="IPR010998">
    <property type="entry name" value="Integrase_recombinase_N"/>
</dbReference>
<keyword evidence="3" id="KW-1185">Reference proteome</keyword>
<name>A0A1C5JPI2_9ACTN</name>
<dbReference type="EMBL" id="LT607754">
    <property type="protein sequence ID" value="SCG72495.1"/>
    <property type="molecule type" value="Genomic_DNA"/>
</dbReference>
<sequence length="58" mass="5955">MLLAAYGQLHTVAAEYVNHLAEEGKAPSTIDRAVAAIAVAHRSAGAGRLATDAARAVR</sequence>
<gene>
    <name evidence="2" type="ORF">GA0070613_5093</name>
</gene>
<evidence type="ECO:0000256" key="1">
    <source>
        <dbReference type="ARBA" id="ARBA00023125"/>
    </source>
</evidence>
<evidence type="ECO:0000313" key="3">
    <source>
        <dbReference type="Proteomes" id="UP000198221"/>
    </source>
</evidence>
<organism evidence="2 3">
    <name type="scientific">Micromonospora inositola</name>
    <dbReference type="NCBI Taxonomy" id="47865"/>
    <lineage>
        <taxon>Bacteria</taxon>
        <taxon>Bacillati</taxon>
        <taxon>Actinomycetota</taxon>
        <taxon>Actinomycetes</taxon>
        <taxon>Micromonosporales</taxon>
        <taxon>Micromonosporaceae</taxon>
        <taxon>Micromonospora</taxon>
    </lineage>
</organism>
<evidence type="ECO:0000313" key="2">
    <source>
        <dbReference type="EMBL" id="SCG72495.1"/>
    </source>
</evidence>
<keyword evidence="1" id="KW-0238">DNA-binding</keyword>
<dbReference type="GO" id="GO:0003677">
    <property type="term" value="F:DNA binding"/>
    <property type="evidence" value="ECO:0007669"/>
    <property type="project" value="UniProtKB-KW"/>
</dbReference>
<dbReference type="Gene3D" id="1.10.150.130">
    <property type="match status" value="1"/>
</dbReference>
<dbReference type="AlphaFoldDB" id="A0A1C5JPI2"/>
<proteinExistence type="predicted"/>
<protein>
    <submittedName>
        <fullName evidence="2">Uncharacterized protein</fullName>
    </submittedName>
</protein>
<dbReference type="RefSeq" id="WP_157746527.1">
    <property type="nucleotide sequence ID" value="NZ_LT607754.1"/>
</dbReference>
<reference evidence="3" key="1">
    <citation type="submission" date="2016-06" db="EMBL/GenBank/DDBJ databases">
        <authorList>
            <person name="Varghese N."/>
            <person name="Submissions Spin"/>
        </authorList>
    </citation>
    <scope>NUCLEOTIDE SEQUENCE [LARGE SCALE GENOMIC DNA]</scope>
    <source>
        <strain evidence="3">DSM 43819</strain>
    </source>
</reference>
<dbReference type="SUPFAM" id="SSF47823">
    <property type="entry name" value="lambda integrase-like, N-terminal domain"/>
    <property type="match status" value="1"/>
</dbReference>
<dbReference type="Proteomes" id="UP000198221">
    <property type="component" value="Chromosome I"/>
</dbReference>
<accession>A0A1C5JPI2</accession>